<dbReference type="Pfam" id="PF04307">
    <property type="entry name" value="YdjM"/>
    <property type="match status" value="1"/>
</dbReference>
<reference evidence="3" key="1">
    <citation type="journal article" date="2022" name="Int. J. Syst. Evol. Microbiol.">
        <title>Anaeromyxobacter oryzae sp. nov., Anaeromyxobacter diazotrophicus sp. nov. and Anaeromyxobacter paludicola sp. nov., isolated from paddy soils.</title>
        <authorList>
            <person name="Itoh H."/>
            <person name="Xu Z."/>
            <person name="Mise K."/>
            <person name="Masuda Y."/>
            <person name="Ushijima N."/>
            <person name="Hayakawa C."/>
            <person name="Shiratori Y."/>
            <person name="Senoo K."/>
        </authorList>
    </citation>
    <scope>NUCLEOTIDE SEQUENCE [LARGE SCALE GENOMIC DNA]</scope>
    <source>
        <strain evidence="3">Red232</strain>
    </source>
</reference>
<dbReference type="RefSeq" id="WP_248357191.1">
    <property type="nucleotide sequence ID" value="NZ_AP025591.1"/>
</dbReference>
<feature type="transmembrane region" description="Helical" evidence="1">
    <location>
        <begin position="93"/>
        <end position="116"/>
    </location>
</feature>
<dbReference type="EMBL" id="AP025591">
    <property type="protein sequence ID" value="BDG06711.1"/>
    <property type="molecule type" value="Genomic_DNA"/>
</dbReference>
<evidence type="ECO:0008006" key="4">
    <source>
        <dbReference type="Google" id="ProtNLM"/>
    </source>
</evidence>
<keyword evidence="3" id="KW-1185">Reference proteome</keyword>
<protein>
    <recommendedName>
        <fullName evidence="4">Membrane-bound metal-dependent hydrolase</fullName>
    </recommendedName>
</protein>
<keyword evidence="1" id="KW-1133">Transmembrane helix</keyword>
<proteinExistence type="predicted"/>
<accession>A0ABN6N0T4</accession>
<evidence type="ECO:0000256" key="1">
    <source>
        <dbReference type="SAM" id="Phobius"/>
    </source>
</evidence>
<dbReference type="Proteomes" id="UP001162891">
    <property type="component" value="Chromosome"/>
</dbReference>
<keyword evidence="1" id="KW-0472">Membrane</keyword>
<keyword evidence="1" id="KW-0812">Transmembrane</keyword>
<evidence type="ECO:0000313" key="3">
    <source>
        <dbReference type="Proteomes" id="UP001162891"/>
    </source>
</evidence>
<evidence type="ECO:0000313" key="2">
    <source>
        <dbReference type="EMBL" id="BDG06711.1"/>
    </source>
</evidence>
<organism evidence="2 3">
    <name type="scientific">Anaeromyxobacter oryzae</name>
    <dbReference type="NCBI Taxonomy" id="2918170"/>
    <lineage>
        <taxon>Bacteria</taxon>
        <taxon>Pseudomonadati</taxon>
        <taxon>Myxococcota</taxon>
        <taxon>Myxococcia</taxon>
        <taxon>Myxococcales</taxon>
        <taxon>Cystobacterineae</taxon>
        <taxon>Anaeromyxobacteraceae</taxon>
        <taxon>Anaeromyxobacter</taxon>
    </lineage>
</organism>
<feature type="transmembrane region" description="Helical" evidence="1">
    <location>
        <begin position="60"/>
        <end position="81"/>
    </location>
</feature>
<feature type="transmembrane region" description="Helical" evidence="1">
    <location>
        <begin position="136"/>
        <end position="164"/>
    </location>
</feature>
<dbReference type="InterPro" id="IPR007404">
    <property type="entry name" value="YdjM-like"/>
</dbReference>
<name>A0ABN6N0T4_9BACT</name>
<sequence length="181" mass="18538">MPSLGHVAVGLAAGRLHAEDRPRRLAATALFTALSTFPDLDVLARRLGAGRGSPWLHRGALHSVAIAAAAGLLAALLAGGLGRSRLRTALTGAAVAASHGLLDTLTGGGAGVMLLWPLDTVRRLAPWTLLPAAPMGLRFLSVSGLEIMATEAVLFLPLLVYALWPSGAPRPGPSVACQGPR</sequence>
<gene>
    <name evidence="2" type="ORF">AMOR_57070</name>
</gene>